<gene>
    <name evidence="1" type="ORF">WH47_12617</name>
</gene>
<sequence>MIRLPCDLNDVEFALKSRNFCNSIFQTQSALFLTYRTHFTWLCVVYFLLLKLKSSLKERTFHTILETKENSEADLRAISKSACKECFQKCKSRWQRCIAITGEYFKRDRFNLEYFF</sequence>
<reference evidence="1 2" key="1">
    <citation type="submission" date="2015-07" db="EMBL/GenBank/DDBJ databases">
        <title>The genome of Habropoda laboriosa.</title>
        <authorList>
            <person name="Pan H."/>
            <person name="Kapheim K."/>
        </authorList>
    </citation>
    <scope>NUCLEOTIDE SEQUENCE [LARGE SCALE GENOMIC DNA]</scope>
    <source>
        <strain evidence="1">0110345459</strain>
    </source>
</reference>
<evidence type="ECO:0000313" key="1">
    <source>
        <dbReference type="EMBL" id="KOC66812.1"/>
    </source>
</evidence>
<dbReference type="AlphaFoldDB" id="A0A0L7R7F4"/>
<organism evidence="1 2">
    <name type="scientific">Habropoda laboriosa</name>
    <dbReference type="NCBI Taxonomy" id="597456"/>
    <lineage>
        <taxon>Eukaryota</taxon>
        <taxon>Metazoa</taxon>
        <taxon>Ecdysozoa</taxon>
        <taxon>Arthropoda</taxon>
        <taxon>Hexapoda</taxon>
        <taxon>Insecta</taxon>
        <taxon>Pterygota</taxon>
        <taxon>Neoptera</taxon>
        <taxon>Endopterygota</taxon>
        <taxon>Hymenoptera</taxon>
        <taxon>Apocrita</taxon>
        <taxon>Aculeata</taxon>
        <taxon>Apoidea</taxon>
        <taxon>Anthophila</taxon>
        <taxon>Apidae</taxon>
        <taxon>Habropoda</taxon>
    </lineage>
</organism>
<protein>
    <submittedName>
        <fullName evidence="1">Uncharacterized protein</fullName>
    </submittedName>
</protein>
<dbReference type="InterPro" id="IPR036397">
    <property type="entry name" value="RNaseH_sf"/>
</dbReference>
<proteinExistence type="predicted"/>
<accession>A0A0L7R7F4</accession>
<dbReference type="GO" id="GO:0003676">
    <property type="term" value="F:nucleic acid binding"/>
    <property type="evidence" value="ECO:0007669"/>
    <property type="project" value="InterPro"/>
</dbReference>
<evidence type="ECO:0000313" key="2">
    <source>
        <dbReference type="Proteomes" id="UP000053825"/>
    </source>
</evidence>
<name>A0A0L7R7F4_9HYME</name>
<keyword evidence="2" id="KW-1185">Reference proteome</keyword>
<dbReference type="Gene3D" id="3.30.420.10">
    <property type="entry name" value="Ribonuclease H-like superfamily/Ribonuclease H"/>
    <property type="match status" value="1"/>
</dbReference>
<dbReference type="EMBL" id="KQ414639">
    <property type="protein sequence ID" value="KOC66812.1"/>
    <property type="molecule type" value="Genomic_DNA"/>
</dbReference>
<dbReference type="Proteomes" id="UP000053825">
    <property type="component" value="Unassembled WGS sequence"/>
</dbReference>